<dbReference type="SUPFAM" id="SSF82866">
    <property type="entry name" value="Multidrug efflux transporter AcrB transmembrane domain"/>
    <property type="match status" value="1"/>
</dbReference>
<evidence type="ECO:0000256" key="6">
    <source>
        <dbReference type="ARBA" id="ARBA00023136"/>
    </source>
</evidence>
<dbReference type="Pfam" id="PF03176">
    <property type="entry name" value="MMPL"/>
    <property type="match status" value="1"/>
</dbReference>
<dbReference type="InterPro" id="IPR001036">
    <property type="entry name" value="Acrflvin-R"/>
</dbReference>
<comment type="subcellular location">
    <subcellularLocation>
        <location evidence="1">Cell membrane</location>
        <topology evidence="1">Multi-pass membrane protein</topology>
    </subcellularLocation>
</comment>
<dbReference type="PANTHER" id="PTHR33406">
    <property type="entry name" value="MEMBRANE PROTEIN MJ1562-RELATED"/>
    <property type="match status" value="1"/>
</dbReference>
<dbReference type="AlphaFoldDB" id="A0A256JN85"/>
<dbReference type="InterPro" id="IPR000731">
    <property type="entry name" value="SSD"/>
</dbReference>
<organism evidence="10 11">
    <name type="scientific">Halorubrum ezzemoulense</name>
    <name type="common">Halorubrum chaoviator</name>
    <dbReference type="NCBI Taxonomy" id="337243"/>
    <lineage>
        <taxon>Archaea</taxon>
        <taxon>Methanobacteriati</taxon>
        <taxon>Methanobacteriota</taxon>
        <taxon>Stenosarchaea group</taxon>
        <taxon>Halobacteria</taxon>
        <taxon>Halobacteriales</taxon>
        <taxon>Haloferacaceae</taxon>
        <taxon>Halorubrum</taxon>
    </lineage>
</organism>
<feature type="compositionally biased region" description="Basic and acidic residues" evidence="7">
    <location>
        <begin position="358"/>
        <end position="368"/>
    </location>
</feature>
<evidence type="ECO:0000256" key="8">
    <source>
        <dbReference type="SAM" id="Phobius"/>
    </source>
</evidence>
<dbReference type="EMBL" id="NHPA01000008">
    <property type="protein sequence ID" value="OYR69842.1"/>
    <property type="molecule type" value="Genomic_DNA"/>
</dbReference>
<accession>A0A256JN85</accession>
<comment type="similarity">
    <text evidence="2">Belongs to the resistance-nodulation-cell division (RND) (TC 2.A.6) family. MmpL subfamily.</text>
</comment>
<dbReference type="Gene3D" id="1.20.1640.10">
    <property type="entry name" value="Multidrug efflux transporter AcrB transmembrane domain"/>
    <property type="match status" value="1"/>
</dbReference>
<dbReference type="InterPro" id="IPR050545">
    <property type="entry name" value="Mycobact_MmpL"/>
</dbReference>
<evidence type="ECO:0000256" key="5">
    <source>
        <dbReference type="ARBA" id="ARBA00022989"/>
    </source>
</evidence>
<comment type="caution">
    <text evidence="10">The sequence shown here is derived from an EMBL/GenBank/DDBJ whole genome shotgun (WGS) entry which is preliminary data.</text>
</comment>
<dbReference type="PANTHER" id="PTHR33406:SF6">
    <property type="entry name" value="MEMBRANE PROTEIN YDGH-RELATED"/>
    <property type="match status" value="1"/>
</dbReference>
<evidence type="ECO:0000256" key="2">
    <source>
        <dbReference type="ARBA" id="ARBA00010157"/>
    </source>
</evidence>
<protein>
    <recommendedName>
        <fullName evidence="9">SSD domain-containing protein</fullName>
    </recommendedName>
</protein>
<dbReference type="PROSITE" id="PS50156">
    <property type="entry name" value="SSD"/>
    <property type="match status" value="1"/>
</dbReference>
<evidence type="ECO:0000259" key="9">
    <source>
        <dbReference type="PROSITE" id="PS50156"/>
    </source>
</evidence>
<evidence type="ECO:0000313" key="10">
    <source>
        <dbReference type="EMBL" id="OYR69842.1"/>
    </source>
</evidence>
<sequence length="368" mass="38490">MPSGAHLRSLARAECAPPDTFVTVDGRASTDSVQGAIDAYASEDPEFEQLVEESSLDDGRPNRNLDRIYAELRDSPYDGFTGEYLADDDRSTRIVYAVESDASDAEIAADARRVADRYRGDAIATGQIVVFQAVADTIFDSAIVSLAAALGLSAVFLVILFWLLLGSPTLGLVTLVPVTVAVATLTATMRLGGIPFNAITATILAITIGLGVDYTVHVAHRFHDEYARGGDVDAAVITTLRGTGGALTGTWATTALGTGVLVLAITPVLGQFGLLTAASITLAYFASLIVLPPALVVWVAVVERRPGLLFVGRLFDAAGAIDGESDTTDRARTDGGASAGGAAADSPAEAFEWQTDPRASDDDPSQKR</sequence>
<keyword evidence="4 8" id="KW-0812">Transmembrane</keyword>
<dbReference type="GO" id="GO:0005886">
    <property type="term" value="C:plasma membrane"/>
    <property type="evidence" value="ECO:0007669"/>
    <property type="project" value="UniProtKB-SubCell"/>
</dbReference>
<keyword evidence="3" id="KW-1003">Cell membrane</keyword>
<feature type="transmembrane region" description="Helical" evidence="8">
    <location>
        <begin position="194"/>
        <end position="212"/>
    </location>
</feature>
<evidence type="ECO:0000256" key="7">
    <source>
        <dbReference type="SAM" id="MobiDB-lite"/>
    </source>
</evidence>
<keyword evidence="6 8" id="KW-0472">Membrane</keyword>
<feature type="transmembrane region" description="Helical" evidence="8">
    <location>
        <begin position="282"/>
        <end position="301"/>
    </location>
</feature>
<feature type="transmembrane region" description="Helical" evidence="8">
    <location>
        <begin position="250"/>
        <end position="270"/>
    </location>
</feature>
<evidence type="ECO:0000256" key="4">
    <source>
        <dbReference type="ARBA" id="ARBA00022692"/>
    </source>
</evidence>
<evidence type="ECO:0000256" key="3">
    <source>
        <dbReference type="ARBA" id="ARBA00022475"/>
    </source>
</evidence>
<dbReference type="PRINTS" id="PR00702">
    <property type="entry name" value="ACRIFLAVINRP"/>
</dbReference>
<feature type="transmembrane region" description="Helical" evidence="8">
    <location>
        <begin position="142"/>
        <end position="164"/>
    </location>
</feature>
<feature type="transmembrane region" description="Helical" evidence="8">
    <location>
        <begin position="170"/>
        <end position="187"/>
    </location>
</feature>
<evidence type="ECO:0000256" key="1">
    <source>
        <dbReference type="ARBA" id="ARBA00004651"/>
    </source>
</evidence>
<feature type="region of interest" description="Disordered" evidence="7">
    <location>
        <begin position="324"/>
        <end position="368"/>
    </location>
</feature>
<proteinExistence type="inferred from homology"/>
<dbReference type="RefSeq" id="WP_256948761.1">
    <property type="nucleotide sequence ID" value="NZ_NHPA01000008.1"/>
</dbReference>
<name>A0A256JN85_HALEZ</name>
<reference evidence="10 11" key="1">
    <citation type="journal article" date="2014" name="Front. Microbiol.">
        <title>Population and genomic analysis of the genus Halorubrum.</title>
        <authorList>
            <person name="Fullmer M.S."/>
            <person name="Soucy S.M."/>
            <person name="Swithers K.S."/>
            <person name="Makkay A.M."/>
            <person name="Wheeler R."/>
            <person name="Ventosa A."/>
            <person name="Gogarten J.P."/>
            <person name="Papke R.T."/>
        </authorList>
    </citation>
    <scope>NUCLEOTIDE SEQUENCE [LARGE SCALE GENOMIC DNA]</scope>
    <source>
        <strain evidence="10 11">Ga2p</strain>
    </source>
</reference>
<gene>
    <name evidence="10" type="ORF">DJ79_01870</name>
</gene>
<evidence type="ECO:0000313" key="11">
    <source>
        <dbReference type="Proteomes" id="UP000215607"/>
    </source>
</evidence>
<dbReference type="GO" id="GO:0022857">
    <property type="term" value="F:transmembrane transporter activity"/>
    <property type="evidence" value="ECO:0007669"/>
    <property type="project" value="InterPro"/>
</dbReference>
<feature type="domain" description="SSD" evidence="9">
    <location>
        <begin position="170"/>
        <end position="297"/>
    </location>
</feature>
<keyword evidence="5 8" id="KW-1133">Transmembrane helix</keyword>
<feature type="compositionally biased region" description="Low complexity" evidence="7">
    <location>
        <begin position="334"/>
        <end position="346"/>
    </location>
</feature>
<dbReference type="InterPro" id="IPR004869">
    <property type="entry name" value="MMPL_dom"/>
</dbReference>
<dbReference type="Proteomes" id="UP000215607">
    <property type="component" value="Unassembled WGS sequence"/>
</dbReference>